<sequence>MMKAILVLALVASAFSAPQPRKDFHEHVQEFIDIIMEDAGHDLEHLLEHYEEFDEFWVAVNYMRTNNFKDIVYEMESLPEFVAVIDFLENDNIDVHYFLDLFNDLLVITESSKKSKQTRHTLSGRDFTSFVKDSISEFPKAKLAALFDQKMNEDEAFRVAIENLQSDEWDQVFGALWDSPVFQAEVKTLSENGIEISVLLDELKAIFGQ</sequence>
<dbReference type="KEGG" id="tnl:113498764"/>
<dbReference type="Proteomes" id="UP000322000">
    <property type="component" value="Chromosome 11"/>
</dbReference>
<organism evidence="2 3">
    <name type="scientific">Trichoplusia ni</name>
    <name type="common">Cabbage looper</name>
    <dbReference type="NCBI Taxonomy" id="7111"/>
    <lineage>
        <taxon>Eukaryota</taxon>
        <taxon>Metazoa</taxon>
        <taxon>Ecdysozoa</taxon>
        <taxon>Arthropoda</taxon>
        <taxon>Hexapoda</taxon>
        <taxon>Insecta</taxon>
        <taxon>Pterygota</taxon>
        <taxon>Neoptera</taxon>
        <taxon>Endopterygota</taxon>
        <taxon>Lepidoptera</taxon>
        <taxon>Glossata</taxon>
        <taxon>Ditrysia</taxon>
        <taxon>Noctuoidea</taxon>
        <taxon>Noctuidae</taxon>
        <taxon>Plusiinae</taxon>
        <taxon>Trichoplusia</taxon>
    </lineage>
</organism>
<dbReference type="Pfam" id="PF06757">
    <property type="entry name" value="Ins_allergen_rp"/>
    <property type="match status" value="1"/>
</dbReference>
<dbReference type="PANTHER" id="PTHR21163">
    <property type="entry name" value="PROTEIN G12"/>
    <property type="match status" value="1"/>
</dbReference>
<protein>
    <submittedName>
        <fullName evidence="3">Uncharacterized protein LOC113498764 isoform X1</fullName>
    </submittedName>
</protein>
<feature type="chain" id="PRO_5028993469" evidence="1">
    <location>
        <begin position="17"/>
        <end position="209"/>
    </location>
</feature>
<dbReference type="PANTHER" id="PTHR21163:SF0">
    <property type="entry name" value="GH08205P-RELATED"/>
    <property type="match status" value="1"/>
</dbReference>
<gene>
    <name evidence="3" type="primary">LOC113498764</name>
</gene>
<keyword evidence="2" id="KW-1185">Reference proteome</keyword>
<keyword evidence="1" id="KW-0732">Signal</keyword>
<dbReference type="OrthoDB" id="7882129at2759"/>
<evidence type="ECO:0000313" key="3">
    <source>
        <dbReference type="RefSeq" id="XP_026734708.1"/>
    </source>
</evidence>
<evidence type="ECO:0000313" key="2">
    <source>
        <dbReference type="Proteomes" id="UP000322000"/>
    </source>
</evidence>
<proteinExistence type="predicted"/>
<dbReference type="GeneID" id="113498764"/>
<accession>A0A7E5W246</accession>
<name>A0A7E5W246_TRINI</name>
<feature type="signal peptide" evidence="1">
    <location>
        <begin position="1"/>
        <end position="16"/>
    </location>
</feature>
<reference evidence="3" key="1">
    <citation type="submission" date="2025-08" db="UniProtKB">
        <authorList>
            <consortium name="RefSeq"/>
        </authorList>
    </citation>
    <scope>IDENTIFICATION</scope>
</reference>
<dbReference type="InterPro" id="IPR010629">
    <property type="entry name" value="Ins_allergen"/>
</dbReference>
<dbReference type="AlphaFoldDB" id="A0A7E5W246"/>
<dbReference type="InParanoid" id="A0A7E5W246"/>
<evidence type="ECO:0000256" key="1">
    <source>
        <dbReference type="SAM" id="SignalP"/>
    </source>
</evidence>
<dbReference type="RefSeq" id="XP_026734708.1">
    <property type="nucleotide sequence ID" value="XM_026878907.1"/>
</dbReference>